<protein>
    <submittedName>
        <fullName evidence="2">Putative conserved secreted protein</fullName>
    </submittedName>
</protein>
<name>A0A1Q3FRG6_CULTA</name>
<organism evidence="2">
    <name type="scientific">Culex tarsalis</name>
    <name type="common">Encephalitis mosquito</name>
    <dbReference type="NCBI Taxonomy" id="7177"/>
    <lineage>
        <taxon>Eukaryota</taxon>
        <taxon>Metazoa</taxon>
        <taxon>Ecdysozoa</taxon>
        <taxon>Arthropoda</taxon>
        <taxon>Hexapoda</taxon>
        <taxon>Insecta</taxon>
        <taxon>Pterygota</taxon>
        <taxon>Neoptera</taxon>
        <taxon>Endopterygota</taxon>
        <taxon>Diptera</taxon>
        <taxon>Nematocera</taxon>
        <taxon>Culicoidea</taxon>
        <taxon>Culicidae</taxon>
        <taxon>Culicinae</taxon>
        <taxon>Culicini</taxon>
        <taxon>Culex</taxon>
        <taxon>Culex</taxon>
    </lineage>
</organism>
<feature type="chain" id="PRO_5012749672" evidence="1">
    <location>
        <begin position="21"/>
        <end position="157"/>
    </location>
</feature>
<keyword evidence="1" id="KW-0732">Signal</keyword>
<dbReference type="AlphaFoldDB" id="A0A1Q3FRG6"/>
<evidence type="ECO:0000313" key="2">
    <source>
        <dbReference type="EMBL" id="JAV30013.1"/>
    </source>
</evidence>
<accession>A0A1Q3FRG6</accession>
<dbReference type="EMBL" id="GFDL01005032">
    <property type="protein sequence ID" value="JAV30013.1"/>
    <property type="molecule type" value="Transcribed_RNA"/>
</dbReference>
<sequence>MAKFIVVTVLVVLTVGAAQGSLFGMFGPPAGVGFPGGPPAGFPNFGPPRAVFEGAQFVPNFCPPFPGEKYRTKTLQQVDGLTVDPSLPEDLRQRSVQLRSSAVAGFDRCDELAQVCNPLVIKQRFVCYSTQKKETEADVKVVKDEAKARARAAAGKQ</sequence>
<evidence type="ECO:0000256" key="1">
    <source>
        <dbReference type="SAM" id="SignalP"/>
    </source>
</evidence>
<reference evidence="2" key="1">
    <citation type="submission" date="2017-01" db="EMBL/GenBank/DDBJ databases">
        <title>A deep insight into the sialotranscriptome of adult male and female Cluex tarsalis mosquitoes.</title>
        <authorList>
            <person name="Ribeiro J.M."/>
            <person name="Moreira F."/>
            <person name="Bernard K.A."/>
            <person name="Calvo E."/>
        </authorList>
    </citation>
    <scope>NUCLEOTIDE SEQUENCE</scope>
    <source>
        <strain evidence="2">Kern County</strain>
        <tissue evidence="2">Salivary glands</tissue>
    </source>
</reference>
<proteinExistence type="predicted"/>
<feature type="signal peptide" evidence="1">
    <location>
        <begin position="1"/>
        <end position="20"/>
    </location>
</feature>